<feature type="compositionally biased region" description="Low complexity" evidence="4">
    <location>
        <begin position="361"/>
        <end position="374"/>
    </location>
</feature>
<dbReference type="AlphaFoldDB" id="A0A934V3Q4"/>
<evidence type="ECO:0000259" key="6">
    <source>
        <dbReference type="Pfam" id="PF02518"/>
    </source>
</evidence>
<keyword evidence="5" id="KW-1133">Transmembrane helix</keyword>
<name>A0A934V3Q4_9PSEU</name>
<dbReference type="PANTHER" id="PTHR24421">
    <property type="entry name" value="NITRATE/NITRITE SENSOR PROTEIN NARX-RELATED"/>
    <property type="match status" value="1"/>
</dbReference>
<dbReference type="SUPFAM" id="SSF55874">
    <property type="entry name" value="ATPase domain of HSP90 chaperone/DNA topoisomerase II/histidine kinase"/>
    <property type="match status" value="1"/>
</dbReference>
<sequence length="381" mass="40314">MATAPLRRRWAEPGHAESDFLLVVRRFAGPVRGVLLVLVSVFGTLAAPAAQVPLAFALLGLAVVCGAADVVAGWTDRGTRAALVLTVVRAAAICLAQDATAPVPGGVNQWAFNTLTITAITMQWQWPPRVTVPALAAVLAVSLPSSGADDTLMTVLRVLIESVLARLALMLLLRSAREVDSARERQVESERAESVALARRREEREYLALLHDTASATFLMVASRGADSDPDEVARYARRDLDVLTGFSDDSQAYDGLVALEPSLRPVLEHSPLDVNDRWDQSPMVPVPVALALVRALREALLNVERHAGVAEVDVHVAAEGGGVAVTVTDTGRGFDPAAVPADRHGVRGSLVERMRAAGGSAVVSSSPGSGTTVRLAWSDD</sequence>
<keyword evidence="5" id="KW-0472">Membrane</keyword>
<accession>A0A934V3Q4</accession>
<evidence type="ECO:0000256" key="3">
    <source>
        <dbReference type="ARBA" id="ARBA00023012"/>
    </source>
</evidence>
<evidence type="ECO:0000256" key="2">
    <source>
        <dbReference type="ARBA" id="ARBA00022777"/>
    </source>
</evidence>
<feature type="domain" description="Histidine kinase/HSP90-like ATPase" evidence="6">
    <location>
        <begin position="291"/>
        <end position="377"/>
    </location>
</feature>
<comment type="caution">
    <text evidence="7">The sequence shown here is derived from an EMBL/GenBank/DDBJ whole genome shotgun (WGS) entry which is preliminary data.</text>
</comment>
<feature type="region of interest" description="Disordered" evidence="4">
    <location>
        <begin position="361"/>
        <end position="381"/>
    </location>
</feature>
<organism evidence="7 8">
    <name type="scientific">Prauserella cavernicola</name>
    <dbReference type="NCBI Taxonomy" id="2800127"/>
    <lineage>
        <taxon>Bacteria</taxon>
        <taxon>Bacillati</taxon>
        <taxon>Actinomycetota</taxon>
        <taxon>Actinomycetes</taxon>
        <taxon>Pseudonocardiales</taxon>
        <taxon>Pseudonocardiaceae</taxon>
        <taxon>Prauserella</taxon>
    </lineage>
</organism>
<proteinExistence type="predicted"/>
<evidence type="ECO:0000313" key="8">
    <source>
        <dbReference type="Proteomes" id="UP000635245"/>
    </source>
</evidence>
<dbReference type="Gene3D" id="3.30.565.10">
    <property type="entry name" value="Histidine kinase-like ATPase, C-terminal domain"/>
    <property type="match status" value="1"/>
</dbReference>
<keyword evidence="8" id="KW-1185">Reference proteome</keyword>
<keyword evidence="2" id="KW-0418">Kinase</keyword>
<gene>
    <name evidence="7" type="ORF">JHE00_24640</name>
</gene>
<dbReference type="GO" id="GO:0005524">
    <property type="term" value="F:ATP binding"/>
    <property type="evidence" value="ECO:0007669"/>
    <property type="project" value="UniProtKB-KW"/>
</dbReference>
<protein>
    <submittedName>
        <fullName evidence="7">ATP-binding protein</fullName>
    </submittedName>
</protein>
<evidence type="ECO:0000256" key="1">
    <source>
        <dbReference type="ARBA" id="ARBA00022679"/>
    </source>
</evidence>
<dbReference type="GO" id="GO:0000160">
    <property type="term" value="P:phosphorelay signal transduction system"/>
    <property type="evidence" value="ECO:0007669"/>
    <property type="project" value="UniProtKB-KW"/>
</dbReference>
<dbReference type="Pfam" id="PF02518">
    <property type="entry name" value="HATPase_c"/>
    <property type="match status" value="1"/>
</dbReference>
<keyword evidence="3" id="KW-0902">Two-component regulatory system</keyword>
<reference evidence="7" key="1">
    <citation type="submission" date="2020-12" db="EMBL/GenBank/DDBJ databases">
        <title>Prauserella sp. ASG 168, a novel actinomycete isolated from cave rock.</title>
        <authorList>
            <person name="Suriyachadkun C."/>
        </authorList>
    </citation>
    <scope>NUCLEOTIDE SEQUENCE</scope>
    <source>
        <strain evidence="7">ASG 168</strain>
    </source>
</reference>
<keyword evidence="5" id="KW-0812">Transmembrane</keyword>
<keyword evidence="7" id="KW-0067">ATP-binding</keyword>
<dbReference type="GO" id="GO:0016301">
    <property type="term" value="F:kinase activity"/>
    <property type="evidence" value="ECO:0007669"/>
    <property type="project" value="UniProtKB-KW"/>
</dbReference>
<evidence type="ECO:0000256" key="4">
    <source>
        <dbReference type="SAM" id="MobiDB-lite"/>
    </source>
</evidence>
<dbReference type="CDD" id="cd16917">
    <property type="entry name" value="HATPase_UhpB-NarQ-NarX-like"/>
    <property type="match status" value="1"/>
</dbReference>
<feature type="transmembrane region" description="Helical" evidence="5">
    <location>
        <begin position="33"/>
        <end position="50"/>
    </location>
</feature>
<evidence type="ECO:0000256" key="5">
    <source>
        <dbReference type="SAM" id="Phobius"/>
    </source>
</evidence>
<dbReference type="InterPro" id="IPR036890">
    <property type="entry name" value="HATPase_C_sf"/>
</dbReference>
<dbReference type="InterPro" id="IPR003594">
    <property type="entry name" value="HATPase_dom"/>
</dbReference>
<keyword evidence="7" id="KW-0547">Nucleotide-binding</keyword>
<dbReference type="InterPro" id="IPR050482">
    <property type="entry name" value="Sensor_HK_TwoCompSys"/>
</dbReference>
<keyword evidence="1" id="KW-0808">Transferase</keyword>
<dbReference type="RefSeq" id="WP_200322237.1">
    <property type="nucleotide sequence ID" value="NZ_JAENJH010000007.1"/>
</dbReference>
<dbReference type="EMBL" id="JAENJH010000007">
    <property type="protein sequence ID" value="MBK1787526.1"/>
    <property type="molecule type" value="Genomic_DNA"/>
</dbReference>
<evidence type="ECO:0000313" key="7">
    <source>
        <dbReference type="EMBL" id="MBK1787526.1"/>
    </source>
</evidence>
<dbReference type="Proteomes" id="UP000635245">
    <property type="component" value="Unassembled WGS sequence"/>
</dbReference>